<protein>
    <submittedName>
        <fullName evidence="12">UDP-N-acetylmuramate--alanine ligase</fullName>
    </submittedName>
</protein>
<evidence type="ECO:0000256" key="4">
    <source>
        <dbReference type="ARBA" id="ARBA00022840"/>
    </source>
</evidence>
<dbReference type="InterPro" id="IPR013221">
    <property type="entry name" value="Mur_ligase_cen"/>
</dbReference>
<dbReference type="InterPro" id="IPR036565">
    <property type="entry name" value="Mur-like_cat_sf"/>
</dbReference>
<dbReference type="Gene3D" id="3.40.1190.10">
    <property type="entry name" value="Mur-like, catalytic domain"/>
    <property type="match status" value="1"/>
</dbReference>
<keyword evidence="5" id="KW-0133">Cell shape</keyword>
<evidence type="ECO:0000313" key="12">
    <source>
        <dbReference type="EMBL" id="TMQ69079.1"/>
    </source>
</evidence>
<dbReference type="AlphaFoldDB" id="A0A538TZY2"/>
<dbReference type="GO" id="GO:0008360">
    <property type="term" value="P:regulation of cell shape"/>
    <property type="evidence" value="ECO:0007669"/>
    <property type="project" value="UniProtKB-KW"/>
</dbReference>
<dbReference type="PANTHER" id="PTHR43445:SF3">
    <property type="entry name" value="UDP-N-ACETYLMURAMATE--L-ALANINE LIGASE"/>
    <property type="match status" value="1"/>
</dbReference>
<dbReference type="GO" id="GO:0016881">
    <property type="term" value="F:acid-amino acid ligase activity"/>
    <property type="evidence" value="ECO:0007669"/>
    <property type="project" value="InterPro"/>
</dbReference>
<keyword evidence="8" id="KW-0961">Cell wall biogenesis/degradation</keyword>
<reference evidence="12 13" key="1">
    <citation type="journal article" date="2019" name="Nat. Microbiol.">
        <title>Mediterranean grassland soil C-N compound turnover is dependent on rainfall and depth, and is mediated by genomically divergent microorganisms.</title>
        <authorList>
            <person name="Diamond S."/>
            <person name="Andeer P.F."/>
            <person name="Li Z."/>
            <person name="Crits-Christoph A."/>
            <person name="Burstein D."/>
            <person name="Anantharaman K."/>
            <person name="Lane K.R."/>
            <person name="Thomas B.C."/>
            <person name="Pan C."/>
            <person name="Northen T.R."/>
            <person name="Banfield J.F."/>
        </authorList>
    </citation>
    <scope>NUCLEOTIDE SEQUENCE [LARGE SCALE GENOMIC DNA]</scope>
    <source>
        <strain evidence="12">WS_10</strain>
    </source>
</reference>
<dbReference type="InterPro" id="IPR036615">
    <property type="entry name" value="Mur_ligase_C_dom_sf"/>
</dbReference>
<dbReference type="PANTHER" id="PTHR43445">
    <property type="entry name" value="UDP-N-ACETYLMURAMATE--L-ALANINE LIGASE-RELATED"/>
    <property type="match status" value="1"/>
</dbReference>
<dbReference type="Pfam" id="PF08245">
    <property type="entry name" value="Mur_ligase_M"/>
    <property type="match status" value="1"/>
</dbReference>
<organism evidence="12 13">
    <name type="scientific">Eiseniibacteriota bacterium</name>
    <dbReference type="NCBI Taxonomy" id="2212470"/>
    <lineage>
        <taxon>Bacteria</taxon>
        <taxon>Candidatus Eiseniibacteriota</taxon>
    </lineage>
</organism>
<evidence type="ECO:0000259" key="9">
    <source>
        <dbReference type="Pfam" id="PF01225"/>
    </source>
</evidence>
<dbReference type="InterPro" id="IPR004101">
    <property type="entry name" value="Mur_ligase_C"/>
</dbReference>
<dbReference type="Gene3D" id="3.90.190.20">
    <property type="entry name" value="Mur ligase, C-terminal domain"/>
    <property type="match status" value="1"/>
</dbReference>
<dbReference type="GO" id="GO:0051301">
    <property type="term" value="P:cell division"/>
    <property type="evidence" value="ECO:0007669"/>
    <property type="project" value="UniProtKB-KW"/>
</dbReference>
<evidence type="ECO:0000259" key="11">
    <source>
        <dbReference type="Pfam" id="PF08245"/>
    </source>
</evidence>
<dbReference type="GO" id="GO:0071555">
    <property type="term" value="P:cell wall organization"/>
    <property type="evidence" value="ECO:0007669"/>
    <property type="project" value="UniProtKB-KW"/>
</dbReference>
<keyword evidence="7" id="KW-0131">Cell cycle</keyword>
<evidence type="ECO:0000256" key="1">
    <source>
        <dbReference type="ARBA" id="ARBA00022598"/>
    </source>
</evidence>
<dbReference type="SUPFAM" id="SSF53623">
    <property type="entry name" value="MurD-like peptide ligases, catalytic domain"/>
    <property type="match status" value="1"/>
</dbReference>
<dbReference type="InterPro" id="IPR050061">
    <property type="entry name" value="MurCDEF_pg_biosynth"/>
</dbReference>
<evidence type="ECO:0000256" key="3">
    <source>
        <dbReference type="ARBA" id="ARBA00022741"/>
    </source>
</evidence>
<dbReference type="Pfam" id="PF02875">
    <property type="entry name" value="Mur_ligase_C"/>
    <property type="match status" value="1"/>
</dbReference>
<evidence type="ECO:0000256" key="6">
    <source>
        <dbReference type="ARBA" id="ARBA00022984"/>
    </source>
</evidence>
<sequence>AGSGMSALAQFQVMAGGQVSGSDRSFDQGQRPELRRQLERLGIEIHPQDGSGVRGDCAAVVLSSAVESEVPDFAEARRLSVPTVHRSELLSHFVASYRTAAIAGTSGKSTVVGMTYAILRGAGRRPSLISGGELRELTRQGLIGNAFNDPGSELLVIEADESDGSLVHYEPAVGVVLNLQKDHKETSEVAALFERFRDHARESFVTGEDENLAVLARGAAEIFGFGPRATVRGEDLELGPGESRFTVAGERFRLPVPGRHNVANALAAIATARTLGVELSAMVAPLASFEGVARRFQSVGRTRGIEVVDDFAHNPAKLRAAIATARARARRVLAVYQPHGFGPTRFLRPDLVEAFAEALGPEDRLWLLEIFYAGGTARRDFSAAEIVAELRARDVKAEFTTREALPLKLAAVAQSGDLVLLMGARDPSLTGLARNVLESLEAIEARPAGH</sequence>
<evidence type="ECO:0000259" key="10">
    <source>
        <dbReference type="Pfam" id="PF02875"/>
    </source>
</evidence>
<dbReference type="GO" id="GO:0005524">
    <property type="term" value="F:ATP binding"/>
    <property type="evidence" value="ECO:0007669"/>
    <property type="project" value="UniProtKB-KW"/>
</dbReference>
<keyword evidence="4" id="KW-0067">ATP-binding</keyword>
<evidence type="ECO:0000256" key="8">
    <source>
        <dbReference type="ARBA" id="ARBA00023316"/>
    </source>
</evidence>
<gene>
    <name evidence="12" type="ORF">E6K80_12910</name>
</gene>
<comment type="caution">
    <text evidence="12">The sequence shown here is derived from an EMBL/GenBank/DDBJ whole genome shotgun (WGS) entry which is preliminary data.</text>
</comment>
<keyword evidence="1 12" id="KW-0436">Ligase</keyword>
<dbReference type="SUPFAM" id="SSF53244">
    <property type="entry name" value="MurD-like peptide ligases, peptide-binding domain"/>
    <property type="match status" value="1"/>
</dbReference>
<dbReference type="GO" id="GO:0009252">
    <property type="term" value="P:peptidoglycan biosynthetic process"/>
    <property type="evidence" value="ECO:0007669"/>
    <property type="project" value="UniProtKB-KW"/>
</dbReference>
<keyword evidence="6" id="KW-0573">Peptidoglycan synthesis</keyword>
<keyword evidence="2" id="KW-0132">Cell division</keyword>
<feature type="domain" description="Mur ligase C-terminal" evidence="10">
    <location>
        <begin position="294"/>
        <end position="425"/>
    </location>
</feature>
<dbReference type="Pfam" id="PF01225">
    <property type="entry name" value="Mur_ligase"/>
    <property type="match status" value="1"/>
</dbReference>
<dbReference type="SUPFAM" id="SSF51984">
    <property type="entry name" value="MurCD N-terminal domain"/>
    <property type="match status" value="1"/>
</dbReference>
<name>A0A538TZY2_UNCEI</name>
<feature type="domain" description="Mur ligase N-terminal catalytic" evidence="9">
    <location>
        <begin position="2"/>
        <end position="97"/>
    </location>
</feature>
<evidence type="ECO:0000256" key="7">
    <source>
        <dbReference type="ARBA" id="ARBA00023306"/>
    </source>
</evidence>
<proteinExistence type="predicted"/>
<feature type="domain" description="Mur ligase central" evidence="11">
    <location>
        <begin position="102"/>
        <end position="272"/>
    </location>
</feature>
<evidence type="ECO:0000256" key="5">
    <source>
        <dbReference type="ARBA" id="ARBA00022960"/>
    </source>
</evidence>
<evidence type="ECO:0000256" key="2">
    <source>
        <dbReference type="ARBA" id="ARBA00022618"/>
    </source>
</evidence>
<dbReference type="Gene3D" id="3.40.50.720">
    <property type="entry name" value="NAD(P)-binding Rossmann-like Domain"/>
    <property type="match status" value="1"/>
</dbReference>
<dbReference type="EMBL" id="VBPA01000343">
    <property type="protein sequence ID" value="TMQ69079.1"/>
    <property type="molecule type" value="Genomic_DNA"/>
</dbReference>
<dbReference type="InterPro" id="IPR000713">
    <property type="entry name" value="Mur_ligase_N"/>
</dbReference>
<feature type="non-terminal residue" evidence="12">
    <location>
        <position position="1"/>
    </location>
</feature>
<evidence type="ECO:0000313" key="13">
    <source>
        <dbReference type="Proteomes" id="UP000319836"/>
    </source>
</evidence>
<dbReference type="Proteomes" id="UP000319836">
    <property type="component" value="Unassembled WGS sequence"/>
</dbReference>
<accession>A0A538TZY2</accession>
<keyword evidence="3" id="KW-0547">Nucleotide-binding</keyword>